<reference evidence="2" key="1">
    <citation type="journal article" date="2021" name="Nat. Commun.">
        <title>Genetic determinants of endophytism in the Arabidopsis root mycobiome.</title>
        <authorList>
            <person name="Mesny F."/>
            <person name="Miyauchi S."/>
            <person name="Thiergart T."/>
            <person name="Pickel B."/>
            <person name="Atanasova L."/>
            <person name="Karlsson M."/>
            <person name="Huettel B."/>
            <person name="Barry K.W."/>
            <person name="Haridas S."/>
            <person name="Chen C."/>
            <person name="Bauer D."/>
            <person name="Andreopoulos W."/>
            <person name="Pangilinan J."/>
            <person name="LaButti K."/>
            <person name="Riley R."/>
            <person name="Lipzen A."/>
            <person name="Clum A."/>
            <person name="Drula E."/>
            <person name="Henrissat B."/>
            <person name="Kohler A."/>
            <person name="Grigoriev I.V."/>
            <person name="Martin F.M."/>
            <person name="Hacquard S."/>
        </authorList>
    </citation>
    <scope>NUCLEOTIDE SEQUENCE</scope>
    <source>
        <strain evidence="2">MPI-CAGE-CH-0235</strain>
    </source>
</reference>
<name>A0A8K0WL55_9HYPO</name>
<proteinExistence type="predicted"/>
<evidence type="ECO:0000256" key="1">
    <source>
        <dbReference type="SAM" id="MobiDB-lite"/>
    </source>
</evidence>
<organism evidence="2 3">
    <name type="scientific">Stachybotrys elegans</name>
    <dbReference type="NCBI Taxonomy" id="80388"/>
    <lineage>
        <taxon>Eukaryota</taxon>
        <taxon>Fungi</taxon>
        <taxon>Dikarya</taxon>
        <taxon>Ascomycota</taxon>
        <taxon>Pezizomycotina</taxon>
        <taxon>Sordariomycetes</taxon>
        <taxon>Hypocreomycetidae</taxon>
        <taxon>Hypocreales</taxon>
        <taxon>Stachybotryaceae</taxon>
        <taxon>Stachybotrys</taxon>
    </lineage>
</organism>
<protein>
    <submittedName>
        <fullName evidence="2">Uncharacterized protein</fullName>
    </submittedName>
</protein>
<evidence type="ECO:0000313" key="3">
    <source>
        <dbReference type="Proteomes" id="UP000813444"/>
    </source>
</evidence>
<dbReference type="EMBL" id="JAGPNK010000017">
    <property type="protein sequence ID" value="KAH7305811.1"/>
    <property type="molecule type" value="Genomic_DNA"/>
</dbReference>
<dbReference type="AlphaFoldDB" id="A0A8K0WL55"/>
<comment type="caution">
    <text evidence="2">The sequence shown here is derived from an EMBL/GenBank/DDBJ whole genome shotgun (WGS) entry which is preliminary data.</text>
</comment>
<sequence length="607" mass="67141">MAKTSELSLHLAAAISLLEEIVEPSMPDGSTDIRKAIGETAARGTSKQQIDRQGPRQPGRWGLRGASGSKRGRLAAFAYLLSKPGLPRPSDKDIATTKFEELYANNFAHLANVNPELNITGNLASPDVYIRIYQEVAAVHDIIDTILSGCQKPVFFPVSNNLVQAAAAHVLLFSPTDWQEDPTVYDSWTPLYTRRFPLDTGRNAVGGQFSVQDLHRARPGVLTTANLQKGLDMAFPGYHDPSRRLPALRGIADGDTLANHSIRDALQNQQHAAKVRDPLVADLANTISSYSMARTSEIVEETPRSPSGRRDDIDVANFDDEPVLDLDANSDAQVPMGVPLGRELDAALLRLDQASEMIALCNDRQSSAMRKELLKVLNAEEEPLDAETLDVIVNTNLEHHGILGLDDTNEETLKRLTVLHGLLSDKLLNEYLGTVMDSPAISEYLKEHPDDIEGLDIRLAPSYALEHCLNYNPPHEELDWDAVCQEHGIAPFPDLRLFPDTATQPLKLHQVSDCPHHYFSNVPNRDGSGADTYRAQLKTSLVLKAMNPWERTPAPLTPQQAIRNASKIKPGHAPRLKQFYTNEFVNIDEELYFLPKDSEILPDSNLV</sequence>
<accession>A0A8K0WL55</accession>
<dbReference type="OrthoDB" id="4986691at2759"/>
<dbReference type="Proteomes" id="UP000813444">
    <property type="component" value="Unassembled WGS sequence"/>
</dbReference>
<keyword evidence="3" id="KW-1185">Reference proteome</keyword>
<gene>
    <name evidence="2" type="ORF">B0I35DRAFT_413622</name>
</gene>
<feature type="region of interest" description="Disordered" evidence="1">
    <location>
        <begin position="41"/>
        <end position="67"/>
    </location>
</feature>
<evidence type="ECO:0000313" key="2">
    <source>
        <dbReference type="EMBL" id="KAH7305811.1"/>
    </source>
</evidence>